<evidence type="ECO:0000259" key="2">
    <source>
        <dbReference type="PROSITE" id="PS50828"/>
    </source>
</evidence>
<protein>
    <recommendedName>
        <fullName evidence="2">Smr domain-containing protein</fullName>
    </recommendedName>
</protein>
<dbReference type="PROSITE" id="PS50828">
    <property type="entry name" value="SMR"/>
    <property type="match status" value="1"/>
</dbReference>
<name>A0AAD4JMM4_PERFH</name>
<dbReference type="InterPro" id="IPR036063">
    <property type="entry name" value="Smr_dom_sf"/>
</dbReference>
<accession>A0AAD4JMM4</accession>
<dbReference type="SMART" id="SM01162">
    <property type="entry name" value="DUF1771"/>
    <property type="match status" value="1"/>
</dbReference>
<comment type="caution">
    <text evidence="3">The sequence shown here is derived from an EMBL/GenBank/DDBJ whole genome shotgun (WGS) entry which is preliminary data.</text>
</comment>
<sequence length="474" mass="52436">MTRRKKKSRVARNGNAETRAERAGENEQKALKIVGESFASMSVGEAVTAHRGGAGRAPTRAAKVPGKDIFGVGNGFLQDDFQKNKPKTKRVVATAGTVSTMLGKDYVRSLPKKGVSKMNGFFEQSWSKEEAEQFLCSMLGDDCELSLAVVSDVLCQCGYNLDKALDVLLELSASSKDQPSGYCESTRSEDAQYHLESTNNVVDRTADSTYHSSFVDFQDNVWFSGDLFWNNSKASESSGSHHPSEKTVLESELPQKVLESLFSMPTPKAAEQEPNKMNWRNIVKKMTSLGPGFKDGESEQLQPIHAKEDEYHVLREAAHQHWGSMKSYYQKAVTAFTSGEREYASYLSEKGKLQNKMAQEADKKASRDIFAARNKSIENVITIDLHGQHIKQAMKVLKLHLLFGAYVRSVKSFRVITGCGSHGVGKSKLKNSVISLLQKEGIKWSEENRGTLLIRIDGQTDFSFLDSGSGSDSD</sequence>
<feature type="compositionally biased region" description="Basic and acidic residues" evidence="1">
    <location>
        <begin position="18"/>
        <end position="28"/>
    </location>
</feature>
<dbReference type="Pfam" id="PF08590">
    <property type="entry name" value="DUF1771"/>
    <property type="match status" value="1"/>
</dbReference>
<keyword evidence="4" id="KW-1185">Reference proteome</keyword>
<dbReference type="AlphaFoldDB" id="A0AAD4JMM4"/>
<dbReference type="SMART" id="SM00463">
    <property type="entry name" value="SMR"/>
    <property type="match status" value="1"/>
</dbReference>
<evidence type="ECO:0000313" key="3">
    <source>
        <dbReference type="EMBL" id="KAH6836642.1"/>
    </source>
</evidence>
<evidence type="ECO:0000313" key="4">
    <source>
        <dbReference type="Proteomes" id="UP001190926"/>
    </source>
</evidence>
<evidence type="ECO:0000256" key="1">
    <source>
        <dbReference type="SAM" id="MobiDB-lite"/>
    </source>
</evidence>
<dbReference type="SUPFAM" id="SSF160443">
    <property type="entry name" value="SMR domain-like"/>
    <property type="match status" value="1"/>
</dbReference>
<feature type="domain" description="Smr" evidence="2">
    <location>
        <begin position="383"/>
        <end position="457"/>
    </location>
</feature>
<dbReference type="PANTHER" id="PTHR47676:SF1">
    <property type="entry name" value="SMR DOMAIN-CONTAINING PROTEIN"/>
    <property type="match status" value="1"/>
</dbReference>
<gene>
    <name evidence="3" type="ORF">C2S53_005261</name>
</gene>
<dbReference type="InterPro" id="IPR002625">
    <property type="entry name" value="Smr_dom"/>
</dbReference>
<dbReference type="Pfam" id="PF01713">
    <property type="entry name" value="Smr"/>
    <property type="match status" value="1"/>
</dbReference>
<feature type="region of interest" description="Disordered" evidence="1">
    <location>
        <begin position="1"/>
        <end position="28"/>
    </location>
</feature>
<proteinExistence type="predicted"/>
<dbReference type="PANTHER" id="PTHR47676">
    <property type="entry name" value="OS01G0225100 PROTEIN"/>
    <property type="match status" value="1"/>
</dbReference>
<dbReference type="EMBL" id="SDAM02000019">
    <property type="protein sequence ID" value="KAH6836642.1"/>
    <property type="molecule type" value="Genomic_DNA"/>
</dbReference>
<feature type="compositionally biased region" description="Basic residues" evidence="1">
    <location>
        <begin position="1"/>
        <end position="10"/>
    </location>
</feature>
<dbReference type="InterPro" id="IPR055319">
    <property type="entry name" value="At5g58720-like"/>
</dbReference>
<organism evidence="3 4">
    <name type="scientific">Perilla frutescens var. hirtella</name>
    <name type="common">Perilla citriodora</name>
    <name type="synonym">Perilla setoyensis</name>
    <dbReference type="NCBI Taxonomy" id="608512"/>
    <lineage>
        <taxon>Eukaryota</taxon>
        <taxon>Viridiplantae</taxon>
        <taxon>Streptophyta</taxon>
        <taxon>Embryophyta</taxon>
        <taxon>Tracheophyta</taxon>
        <taxon>Spermatophyta</taxon>
        <taxon>Magnoliopsida</taxon>
        <taxon>eudicotyledons</taxon>
        <taxon>Gunneridae</taxon>
        <taxon>Pentapetalae</taxon>
        <taxon>asterids</taxon>
        <taxon>lamiids</taxon>
        <taxon>Lamiales</taxon>
        <taxon>Lamiaceae</taxon>
        <taxon>Nepetoideae</taxon>
        <taxon>Elsholtzieae</taxon>
        <taxon>Perilla</taxon>
    </lineage>
</organism>
<dbReference type="InterPro" id="IPR013899">
    <property type="entry name" value="DUF1771"/>
</dbReference>
<reference evidence="3 4" key="1">
    <citation type="journal article" date="2021" name="Nat. Commun.">
        <title>Incipient diploidization of the medicinal plant Perilla within 10,000 years.</title>
        <authorList>
            <person name="Zhang Y."/>
            <person name="Shen Q."/>
            <person name="Leng L."/>
            <person name="Zhang D."/>
            <person name="Chen S."/>
            <person name="Shi Y."/>
            <person name="Ning Z."/>
            <person name="Chen S."/>
        </authorList>
    </citation>
    <scope>NUCLEOTIDE SEQUENCE [LARGE SCALE GENOMIC DNA]</scope>
    <source>
        <strain evidence="4">cv. PC099</strain>
    </source>
</reference>
<dbReference type="Gene3D" id="3.30.1370.110">
    <property type="match status" value="1"/>
</dbReference>
<dbReference type="Proteomes" id="UP001190926">
    <property type="component" value="Unassembled WGS sequence"/>
</dbReference>